<keyword evidence="6" id="KW-0449">Lipoprotein</keyword>
<keyword evidence="2" id="KW-0813">Transport</keyword>
<evidence type="ECO:0000256" key="4">
    <source>
        <dbReference type="ARBA" id="ARBA00022927"/>
    </source>
</evidence>
<evidence type="ECO:0000313" key="6">
    <source>
        <dbReference type="EMBL" id="QFU75169.1"/>
    </source>
</evidence>
<dbReference type="PANTHER" id="PTHR35869:SF1">
    <property type="entry name" value="OUTER-MEMBRANE LIPOPROTEIN CARRIER PROTEIN"/>
    <property type="match status" value="1"/>
</dbReference>
<evidence type="ECO:0000256" key="5">
    <source>
        <dbReference type="SAM" id="SignalP"/>
    </source>
</evidence>
<dbReference type="PANTHER" id="PTHR35869">
    <property type="entry name" value="OUTER-MEMBRANE LIPOPROTEIN CARRIER PROTEIN"/>
    <property type="match status" value="1"/>
</dbReference>
<proteinExistence type="predicted"/>
<feature type="chain" id="PRO_5024974067" evidence="5">
    <location>
        <begin position="24"/>
        <end position="230"/>
    </location>
</feature>
<gene>
    <name evidence="6" type="ORF">EY643_05615</name>
</gene>
<dbReference type="InterPro" id="IPR029046">
    <property type="entry name" value="LolA/LolB/LppX"/>
</dbReference>
<sequence length="230" mass="25997">MNLSKNILLPLTLLAALATPALADGPKITWDLDDALKQVDRQADDFQSAMARVEVVRRDNGGSELSRETGTVFMDKKGNIRLNVDGDDPRTLMVTKSYLYIHYPKQERVESYKLSKHKGRMEPYIRLGFTNSGKDLKDDYLLTSLGERDIDSNRTLGLELTPEKEKARAVMGKAQLWIDQASWMPAQQVISASSKGEEITLTYSFVARNLQLNPDLFSTKWPRGTDKQKM</sequence>
<organism evidence="6 7">
    <name type="scientific">Halioglobus maricola</name>
    <dbReference type="NCBI Taxonomy" id="2601894"/>
    <lineage>
        <taxon>Bacteria</taxon>
        <taxon>Pseudomonadati</taxon>
        <taxon>Pseudomonadota</taxon>
        <taxon>Gammaproteobacteria</taxon>
        <taxon>Cellvibrionales</taxon>
        <taxon>Halieaceae</taxon>
        <taxon>Halioglobus</taxon>
    </lineage>
</organism>
<protein>
    <submittedName>
        <fullName evidence="6">Outer membrane lipoprotein carrier protein LolA</fullName>
    </submittedName>
</protein>
<keyword evidence="7" id="KW-1185">Reference proteome</keyword>
<dbReference type="InterPro" id="IPR004564">
    <property type="entry name" value="OM_lipoprot_carrier_LolA-like"/>
</dbReference>
<keyword evidence="3 5" id="KW-0732">Signal</keyword>
<dbReference type="EMBL" id="CP036422">
    <property type="protein sequence ID" value="QFU75169.1"/>
    <property type="molecule type" value="Genomic_DNA"/>
</dbReference>
<dbReference type="Gene3D" id="2.50.20.10">
    <property type="entry name" value="Lipoprotein localisation LolA/LolB/LppX"/>
    <property type="match status" value="1"/>
</dbReference>
<dbReference type="KEGG" id="halc:EY643_05615"/>
<evidence type="ECO:0000256" key="1">
    <source>
        <dbReference type="ARBA" id="ARBA00011245"/>
    </source>
</evidence>
<dbReference type="CDD" id="cd16325">
    <property type="entry name" value="LolA"/>
    <property type="match status" value="1"/>
</dbReference>
<dbReference type="GO" id="GO:0015031">
    <property type="term" value="P:protein transport"/>
    <property type="evidence" value="ECO:0007669"/>
    <property type="project" value="UniProtKB-KW"/>
</dbReference>
<dbReference type="Proteomes" id="UP000326287">
    <property type="component" value="Chromosome"/>
</dbReference>
<accession>A0A5P9NHZ4</accession>
<comment type="subunit">
    <text evidence="1">Monomer.</text>
</comment>
<evidence type="ECO:0000313" key="7">
    <source>
        <dbReference type="Proteomes" id="UP000326287"/>
    </source>
</evidence>
<reference evidence="6 7" key="1">
    <citation type="submission" date="2019-02" db="EMBL/GenBank/DDBJ databases">
        <authorList>
            <person name="Li S.-H."/>
        </authorList>
    </citation>
    <scope>NUCLEOTIDE SEQUENCE [LARGE SCALE GENOMIC DNA]</scope>
    <source>
        <strain evidence="6 7">IMCC14385</strain>
    </source>
</reference>
<keyword evidence="4" id="KW-0653">Protein transport</keyword>
<evidence type="ECO:0000256" key="2">
    <source>
        <dbReference type="ARBA" id="ARBA00022448"/>
    </source>
</evidence>
<dbReference type="SUPFAM" id="SSF89392">
    <property type="entry name" value="Prokaryotic lipoproteins and lipoprotein localization factors"/>
    <property type="match status" value="1"/>
</dbReference>
<name>A0A5P9NHZ4_9GAMM</name>
<dbReference type="RefSeq" id="WP_205743159.1">
    <property type="nucleotide sequence ID" value="NZ_CP036422.1"/>
</dbReference>
<dbReference type="AlphaFoldDB" id="A0A5P9NHZ4"/>
<evidence type="ECO:0000256" key="3">
    <source>
        <dbReference type="ARBA" id="ARBA00022729"/>
    </source>
</evidence>
<feature type="signal peptide" evidence="5">
    <location>
        <begin position="1"/>
        <end position="23"/>
    </location>
</feature>